<dbReference type="Pfam" id="PF09955">
    <property type="entry name" value="DUF2189"/>
    <property type="match status" value="1"/>
</dbReference>
<evidence type="ECO:0000313" key="2">
    <source>
        <dbReference type="EMBL" id="GEM77389.1"/>
    </source>
</evidence>
<name>A0A511QJD3_9VIBR</name>
<evidence type="ECO:0000256" key="1">
    <source>
        <dbReference type="SAM" id="Phobius"/>
    </source>
</evidence>
<dbReference type="InterPro" id="IPR018692">
    <property type="entry name" value="DUF2189"/>
</dbReference>
<protein>
    <submittedName>
        <fullName evidence="2">Cytochrome b6</fullName>
    </submittedName>
</protein>
<keyword evidence="1" id="KW-0812">Transmembrane</keyword>
<gene>
    <name evidence="2" type="ORF">VSA01S_35010</name>
</gene>
<sequence>MPRTVNPSEIQNKHKSKSDQHYARTIACNKVTMTSPFHWLALGCHDFVRMPFISAFYGMCFMVAAVGIVLLVEWQGSHLVVMPSLVIYMLIGPFLALGLYDASWERERGHRPSLLHSMKAISRNSTSQWAFAVLLAISMIFWMRIAALLHAIYPAVQGAPLSEFLPFLAIGSVVGFVLACVVFSISAFSIPLMMERRVDMMTAVFTSFNAVKSNISAMIVWAIIICTGILIGFATYGIGMLFTMPILGYGTWHAYHATIKKKHTP</sequence>
<dbReference type="EMBL" id="BJXJ01000051">
    <property type="protein sequence ID" value="GEM77389.1"/>
    <property type="molecule type" value="Genomic_DNA"/>
</dbReference>
<feature type="transmembrane region" description="Helical" evidence="1">
    <location>
        <begin position="129"/>
        <end position="153"/>
    </location>
</feature>
<feature type="transmembrane region" description="Helical" evidence="1">
    <location>
        <begin position="165"/>
        <end position="194"/>
    </location>
</feature>
<feature type="transmembrane region" description="Helical" evidence="1">
    <location>
        <begin position="215"/>
        <end position="242"/>
    </location>
</feature>
<keyword evidence="1" id="KW-0472">Membrane</keyword>
<reference evidence="2 3" key="1">
    <citation type="submission" date="2019-07" db="EMBL/GenBank/DDBJ databases">
        <title>Whole genome shotgun sequence of Vibrio sagamiensis NBRC 104589.</title>
        <authorList>
            <person name="Hosoyama A."/>
            <person name="Uohara A."/>
            <person name="Ohji S."/>
            <person name="Ichikawa N."/>
        </authorList>
    </citation>
    <scope>NUCLEOTIDE SEQUENCE [LARGE SCALE GENOMIC DNA]</scope>
    <source>
        <strain evidence="2 3">NBRC 104589</strain>
    </source>
</reference>
<comment type="caution">
    <text evidence="2">The sequence shown here is derived from an EMBL/GenBank/DDBJ whole genome shotgun (WGS) entry which is preliminary data.</text>
</comment>
<keyword evidence="1" id="KW-1133">Transmembrane helix</keyword>
<organism evidence="2 3">
    <name type="scientific">Vibrio sagamiensis NBRC 104589</name>
    <dbReference type="NCBI Taxonomy" id="1219064"/>
    <lineage>
        <taxon>Bacteria</taxon>
        <taxon>Pseudomonadati</taxon>
        <taxon>Pseudomonadota</taxon>
        <taxon>Gammaproteobacteria</taxon>
        <taxon>Vibrionales</taxon>
        <taxon>Vibrionaceae</taxon>
        <taxon>Vibrio</taxon>
    </lineage>
</organism>
<dbReference type="RefSeq" id="WP_039979908.1">
    <property type="nucleotide sequence ID" value="NZ_BAOJ01000023.1"/>
</dbReference>
<dbReference type="Proteomes" id="UP000321922">
    <property type="component" value="Unassembled WGS sequence"/>
</dbReference>
<dbReference type="AlphaFoldDB" id="A0A511QJD3"/>
<feature type="transmembrane region" description="Helical" evidence="1">
    <location>
        <begin position="55"/>
        <end position="74"/>
    </location>
</feature>
<feature type="transmembrane region" description="Helical" evidence="1">
    <location>
        <begin position="80"/>
        <end position="100"/>
    </location>
</feature>
<dbReference type="OrthoDB" id="5621705at2"/>
<evidence type="ECO:0000313" key="3">
    <source>
        <dbReference type="Proteomes" id="UP000321922"/>
    </source>
</evidence>
<proteinExistence type="predicted"/>
<accession>A0A511QJD3</accession>
<keyword evidence="3" id="KW-1185">Reference proteome</keyword>